<accession>A0ABU8TFU9</accession>
<name>A0ABU8TFU9_9HYPH</name>
<evidence type="ECO:0000313" key="3">
    <source>
        <dbReference type="Proteomes" id="UP001385499"/>
    </source>
</evidence>
<comment type="caution">
    <text evidence="2">The sequence shown here is derived from an EMBL/GenBank/DDBJ whole genome shotgun (WGS) entry which is preliminary data.</text>
</comment>
<dbReference type="InterPro" id="IPR038696">
    <property type="entry name" value="IalB_sf"/>
</dbReference>
<dbReference type="EMBL" id="JBAKIA010000001">
    <property type="protein sequence ID" value="MEJ8472738.1"/>
    <property type="molecule type" value="Genomic_DNA"/>
</dbReference>
<organism evidence="2 3">
    <name type="scientific">Roseibium algae</name>
    <dbReference type="NCBI Taxonomy" id="3123038"/>
    <lineage>
        <taxon>Bacteria</taxon>
        <taxon>Pseudomonadati</taxon>
        <taxon>Pseudomonadota</taxon>
        <taxon>Alphaproteobacteria</taxon>
        <taxon>Hyphomicrobiales</taxon>
        <taxon>Stappiaceae</taxon>
        <taxon>Roseibium</taxon>
    </lineage>
</organism>
<evidence type="ECO:0000256" key="1">
    <source>
        <dbReference type="SAM" id="SignalP"/>
    </source>
</evidence>
<reference evidence="2 3" key="1">
    <citation type="submission" date="2024-02" db="EMBL/GenBank/DDBJ databases">
        <title>Roseibium algae sp. nov., isolated from marine alga (Grateloupia sp.), showing potential in myo-inositol conversion.</title>
        <authorList>
            <person name="Wang Y."/>
        </authorList>
    </citation>
    <scope>NUCLEOTIDE SEQUENCE [LARGE SCALE GENOMIC DNA]</scope>
    <source>
        <strain evidence="2 3">H3510</strain>
    </source>
</reference>
<dbReference type="RefSeq" id="WP_340272215.1">
    <property type="nucleotide sequence ID" value="NZ_JBAKIA010000001.1"/>
</dbReference>
<keyword evidence="1" id="KW-0732">Signal</keyword>
<gene>
    <name evidence="2" type="ORF">V6575_01440</name>
</gene>
<feature type="chain" id="PRO_5046906638" evidence="1">
    <location>
        <begin position="21"/>
        <end position="166"/>
    </location>
</feature>
<dbReference type="InterPro" id="IPR010642">
    <property type="entry name" value="Invasion_prot_B"/>
</dbReference>
<sequence length="166" mass="18205">MPKRIKIIAAIAFVMSSYYAAPVAAQQETQDKYWQTWCSGPSRSEAMLSCVTTQSLRIKETGQLLFKVDIAYPAKATDPEFRLQAPLGFFLPGKIKLTVDGAHPWDLDIGMCDKRGCFLQTKLPADMLGAMKSGTQLEIDFAPSADKRQKTGVPLTGFSKAIAAIQ</sequence>
<keyword evidence="3" id="KW-1185">Reference proteome</keyword>
<proteinExistence type="predicted"/>
<evidence type="ECO:0000313" key="2">
    <source>
        <dbReference type="EMBL" id="MEJ8472738.1"/>
    </source>
</evidence>
<dbReference type="Pfam" id="PF06776">
    <property type="entry name" value="IalB"/>
    <property type="match status" value="1"/>
</dbReference>
<protein>
    <submittedName>
        <fullName evidence="2">Invasion associated locus B family protein</fullName>
    </submittedName>
</protein>
<feature type="signal peptide" evidence="1">
    <location>
        <begin position="1"/>
        <end position="20"/>
    </location>
</feature>
<dbReference type="Proteomes" id="UP001385499">
    <property type="component" value="Unassembled WGS sequence"/>
</dbReference>
<dbReference type="Gene3D" id="2.60.40.1880">
    <property type="entry name" value="Invasion associated locus B (IalB) protein"/>
    <property type="match status" value="1"/>
</dbReference>